<dbReference type="Pfam" id="PF23309">
    <property type="entry name" value="DUF7083"/>
    <property type="match status" value="1"/>
</dbReference>
<sequence>MDPSKPELLLDQQMKCIQMLADAKLMSNSLTSSSNPTTTATSVDGTANSISKSHDDPESNVTFDIWFRCYKDLFKLDFANQDDWKVHLLLRKLGPSELDRYCNLILPLSPRDCSFLNTVQSLSQQLGDNSSLFTAHYQCLKLIMNEGDDFLTHVGIVKRECERFRLKSLTEDQFKALILICSLQSQKVRDIRTRLLSRLDQDPQLNLNDIATNINA</sequence>
<name>A0AA84ZJY2_9TREM</name>
<reference evidence="4" key="1">
    <citation type="submission" date="2023-11" db="UniProtKB">
        <authorList>
            <consortium name="WormBaseParasite"/>
        </authorList>
    </citation>
    <scope>IDENTIFICATION</scope>
</reference>
<feature type="domain" description="DUF7083" evidence="2">
    <location>
        <begin position="47"/>
        <end position="128"/>
    </location>
</feature>
<evidence type="ECO:0000313" key="3">
    <source>
        <dbReference type="Proteomes" id="UP000050790"/>
    </source>
</evidence>
<protein>
    <recommendedName>
        <fullName evidence="2">DUF7083 domain-containing protein</fullName>
    </recommendedName>
</protein>
<dbReference type="WBParaSite" id="SMRG1_31990.1">
    <property type="protein sequence ID" value="SMRG1_31990.1"/>
    <property type="gene ID" value="SMRG1_31990"/>
</dbReference>
<dbReference type="AlphaFoldDB" id="A0AA84ZJY2"/>
<evidence type="ECO:0000256" key="1">
    <source>
        <dbReference type="SAM" id="MobiDB-lite"/>
    </source>
</evidence>
<feature type="compositionally biased region" description="Low complexity" evidence="1">
    <location>
        <begin position="31"/>
        <end position="42"/>
    </location>
</feature>
<accession>A0AA84ZJY2</accession>
<dbReference type="InterPro" id="IPR055510">
    <property type="entry name" value="DUF7083"/>
</dbReference>
<evidence type="ECO:0000259" key="2">
    <source>
        <dbReference type="Pfam" id="PF23309"/>
    </source>
</evidence>
<feature type="region of interest" description="Disordered" evidence="1">
    <location>
        <begin position="31"/>
        <end position="56"/>
    </location>
</feature>
<organism evidence="3 4">
    <name type="scientific">Schistosoma margrebowiei</name>
    <dbReference type="NCBI Taxonomy" id="48269"/>
    <lineage>
        <taxon>Eukaryota</taxon>
        <taxon>Metazoa</taxon>
        <taxon>Spiralia</taxon>
        <taxon>Lophotrochozoa</taxon>
        <taxon>Platyhelminthes</taxon>
        <taxon>Trematoda</taxon>
        <taxon>Digenea</taxon>
        <taxon>Strigeidida</taxon>
        <taxon>Schistosomatoidea</taxon>
        <taxon>Schistosomatidae</taxon>
        <taxon>Schistosoma</taxon>
    </lineage>
</organism>
<proteinExistence type="predicted"/>
<evidence type="ECO:0000313" key="4">
    <source>
        <dbReference type="WBParaSite" id="SMRG1_31990.1"/>
    </source>
</evidence>
<dbReference type="Proteomes" id="UP000050790">
    <property type="component" value="Unassembled WGS sequence"/>
</dbReference>